<dbReference type="InterPro" id="IPR005829">
    <property type="entry name" value="Sugar_transporter_CS"/>
</dbReference>
<evidence type="ECO:0000313" key="11">
    <source>
        <dbReference type="Proteomes" id="UP000662821"/>
    </source>
</evidence>
<evidence type="ECO:0000256" key="1">
    <source>
        <dbReference type="ARBA" id="ARBA00004651"/>
    </source>
</evidence>
<feature type="transmembrane region" description="Helical" evidence="8">
    <location>
        <begin position="190"/>
        <end position="209"/>
    </location>
</feature>
<keyword evidence="5 8" id="KW-0812">Transmembrane</keyword>
<dbReference type="Proteomes" id="UP000662821">
    <property type="component" value="Chromosome"/>
</dbReference>
<evidence type="ECO:0000256" key="8">
    <source>
        <dbReference type="SAM" id="Phobius"/>
    </source>
</evidence>
<feature type="transmembrane region" description="Helical" evidence="8">
    <location>
        <begin position="241"/>
        <end position="262"/>
    </location>
</feature>
<evidence type="ECO:0000256" key="4">
    <source>
        <dbReference type="ARBA" id="ARBA00022475"/>
    </source>
</evidence>
<keyword evidence="6 8" id="KW-1133">Transmembrane helix</keyword>
<gene>
    <name evidence="10" type="ORF">J3P46_07170</name>
</gene>
<dbReference type="CDD" id="cd17324">
    <property type="entry name" value="MFS_NepI_like"/>
    <property type="match status" value="1"/>
</dbReference>
<comment type="subcellular location">
    <subcellularLocation>
        <location evidence="1">Cell membrane</location>
        <topology evidence="1">Multi-pass membrane protein</topology>
    </subcellularLocation>
</comment>
<organism evidence="10 11">
    <name type="scientific">Janthinobacterium lividum</name>
    <dbReference type="NCBI Taxonomy" id="29581"/>
    <lineage>
        <taxon>Bacteria</taxon>
        <taxon>Pseudomonadati</taxon>
        <taxon>Pseudomonadota</taxon>
        <taxon>Betaproteobacteria</taxon>
        <taxon>Burkholderiales</taxon>
        <taxon>Oxalobacteraceae</taxon>
        <taxon>Janthinobacterium</taxon>
    </lineage>
</organism>
<feature type="transmembrane region" description="Helical" evidence="8">
    <location>
        <begin position="365"/>
        <end position="388"/>
    </location>
</feature>
<evidence type="ECO:0000256" key="2">
    <source>
        <dbReference type="ARBA" id="ARBA00008335"/>
    </source>
</evidence>
<dbReference type="PANTHER" id="PTHR43271">
    <property type="entry name" value="BLL2771 PROTEIN"/>
    <property type="match status" value="1"/>
</dbReference>
<feature type="transmembrane region" description="Helical" evidence="8">
    <location>
        <begin position="282"/>
        <end position="299"/>
    </location>
</feature>
<name>A0AAJ4MUZ2_9BURK</name>
<reference evidence="10 11" key="1">
    <citation type="submission" date="2021-03" db="EMBL/GenBank/DDBJ databases">
        <title>Draft genome sequence of Janthinobacterium sp. strain PLB02 isolated from infected primmorphs (Lubomirskia baicalensis).</title>
        <authorList>
            <person name="Chernogor L.I."/>
            <person name="Belikov S.I."/>
            <person name="Petrushin I.S."/>
        </authorList>
    </citation>
    <scope>NUCLEOTIDE SEQUENCE [LARGE SCALE GENOMIC DNA]</scope>
    <source>
        <strain evidence="10 11">PLB02</strain>
    </source>
</reference>
<feature type="transmembrane region" description="Helical" evidence="8">
    <location>
        <begin position="41"/>
        <end position="63"/>
    </location>
</feature>
<feature type="transmembrane region" description="Helical" evidence="8">
    <location>
        <begin position="129"/>
        <end position="151"/>
    </location>
</feature>
<feature type="transmembrane region" description="Helical" evidence="8">
    <location>
        <begin position="306"/>
        <end position="324"/>
    </location>
</feature>
<feature type="transmembrane region" description="Helical" evidence="8">
    <location>
        <begin position="104"/>
        <end position="123"/>
    </location>
</feature>
<dbReference type="GO" id="GO:0005886">
    <property type="term" value="C:plasma membrane"/>
    <property type="evidence" value="ECO:0007669"/>
    <property type="project" value="UniProtKB-SubCell"/>
</dbReference>
<evidence type="ECO:0000256" key="6">
    <source>
        <dbReference type="ARBA" id="ARBA00022989"/>
    </source>
</evidence>
<evidence type="ECO:0000256" key="5">
    <source>
        <dbReference type="ARBA" id="ARBA00022692"/>
    </source>
</evidence>
<dbReference type="EMBL" id="CP071520">
    <property type="protein sequence ID" value="QSX97695.1"/>
    <property type="molecule type" value="Genomic_DNA"/>
</dbReference>
<evidence type="ECO:0000259" key="9">
    <source>
        <dbReference type="PROSITE" id="PS50850"/>
    </source>
</evidence>
<keyword evidence="7 8" id="KW-0472">Membrane</keyword>
<keyword evidence="3" id="KW-0813">Transport</keyword>
<dbReference type="GO" id="GO:0022857">
    <property type="term" value="F:transmembrane transporter activity"/>
    <property type="evidence" value="ECO:0007669"/>
    <property type="project" value="InterPro"/>
</dbReference>
<accession>A0AAJ4MUZ2</accession>
<feature type="transmembrane region" description="Helical" evidence="8">
    <location>
        <begin position="163"/>
        <end position="184"/>
    </location>
</feature>
<evidence type="ECO:0000256" key="3">
    <source>
        <dbReference type="ARBA" id="ARBA00022448"/>
    </source>
</evidence>
<evidence type="ECO:0000313" key="10">
    <source>
        <dbReference type="EMBL" id="QSX97695.1"/>
    </source>
</evidence>
<evidence type="ECO:0000256" key="7">
    <source>
        <dbReference type="ARBA" id="ARBA00023136"/>
    </source>
</evidence>
<dbReference type="InterPro" id="IPR020846">
    <property type="entry name" value="MFS_dom"/>
</dbReference>
<protein>
    <submittedName>
        <fullName evidence="10">MFS transporter</fullName>
    </submittedName>
</protein>
<feature type="transmembrane region" description="Helical" evidence="8">
    <location>
        <begin position="330"/>
        <end position="353"/>
    </location>
</feature>
<dbReference type="RefSeq" id="WP_191909596.1">
    <property type="nucleotide sequence ID" value="NZ_CP071520.1"/>
</dbReference>
<keyword evidence="4" id="KW-1003">Cell membrane</keyword>
<feature type="transmembrane region" description="Helical" evidence="8">
    <location>
        <begin position="75"/>
        <end position="92"/>
    </location>
</feature>
<dbReference type="InterPro" id="IPR011701">
    <property type="entry name" value="MFS"/>
</dbReference>
<comment type="similarity">
    <text evidence="2">Belongs to the major facilitator superfamily.</text>
</comment>
<dbReference type="SUPFAM" id="SSF103473">
    <property type="entry name" value="MFS general substrate transporter"/>
    <property type="match status" value="1"/>
</dbReference>
<dbReference type="AlphaFoldDB" id="A0AAJ4MUZ2"/>
<feature type="transmembrane region" description="Helical" evidence="8">
    <location>
        <begin position="394"/>
        <end position="412"/>
    </location>
</feature>
<dbReference type="PANTHER" id="PTHR43271:SF1">
    <property type="entry name" value="INNER MEMBRANE TRANSPORT PROTEIN YNFM"/>
    <property type="match status" value="1"/>
</dbReference>
<dbReference type="PROSITE" id="PS50850">
    <property type="entry name" value="MFS"/>
    <property type="match status" value="1"/>
</dbReference>
<dbReference type="PROSITE" id="PS00216">
    <property type="entry name" value="SUGAR_TRANSPORT_1"/>
    <property type="match status" value="1"/>
</dbReference>
<dbReference type="Pfam" id="PF07690">
    <property type="entry name" value="MFS_1"/>
    <property type="match status" value="2"/>
</dbReference>
<dbReference type="Gene3D" id="1.20.1250.20">
    <property type="entry name" value="MFS general substrate transporter like domains"/>
    <property type="match status" value="1"/>
</dbReference>
<feature type="domain" description="Major facilitator superfamily (MFS) profile" evidence="9">
    <location>
        <begin position="34"/>
        <end position="416"/>
    </location>
</feature>
<proteinExistence type="inferred from homology"/>
<dbReference type="InterPro" id="IPR036259">
    <property type="entry name" value="MFS_trans_sf"/>
</dbReference>
<sequence length="425" mass="45128">MSDSSLAFASAATPALAPVAPPAPRSAIAKGTAEFKRSNRALFFGGFSTFSLLYCIQPLFPLLSHQFHLTPAQSSWSLSVSSGLLAISLVLLSAVSDRVGRKPLMVASMFSAAILTILSAFAQDYAQLLAIRAALGIALGGMPAVAMAYLGEEIEGPSLGLSMGLYIAGSAFGGMSGRLVASMLSDFLSWRWALGVLGVAGVLAAAEFWRSLPASKNFVPSTKGWNALPHAIKQHFSDKGLPWLFCLAFVLMGCFVSLYNYIGYRLLAAPFGLRQSTVGLLAFLYLIGIFSSVWAGRLVDRLGRRGVLWIMLSVMLSGILLTLFDSLPLIVIGMALATFGFFASHSIASSWVSRRARAPQALASAFYLLFYYLGSSLIGSASGMMWGFDGWTGVVIMLGLCLGGGVLIALRLRHLQPLGAREAVG</sequence>